<organism evidence="2 3">
    <name type="scientific">Methanoculleus frigidifontis</name>
    <dbReference type="NCBI Taxonomy" id="2584085"/>
    <lineage>
        <taxon>Archaea</taxon>
        <taxon>Methanobacteriati</taxon>
        <taxon>Methanobacteriota</taxon>
        <taxon>Stenosarchaea group</taxon>
        <taxon>Methanomicrobia</taxon>
        <taxon>Methanomicrobiales</taxon>
        <taxon>Methanomicrobiaceae</taxon>
        <taxon>Methanoculleus</taxon>
    </lineage>
</organism>
<keyword evidence="1" id="KW-1133">Transmembrane helix</keyword>
<evidence type="ECO:0000313" key="3">
    <source>
        <dbReference type="Proteomes" id="UP001168338"/>
    </source>
</evidence>
<feature type="transmembrane region" description="Helical" evidence="1">
    <location>
        <begin position="224"/>
        <end position="246"/>
    </location>
</feature>
<dbReference type="Proteomes" id="UP001168338">
    <property type="component" value="Unassembled WGS sequence"/>
</dbReference>
<protein>
    <submittedName>
        <fullName evidence="2">Uncharacterized protein</fullName>
    </submittedName>
</protein>
<reference evidence="2" key="1">
    <citation type="submission" date="2019-05" db="EMBL/GenBank/DDBJ databases">
        <title>Methanoculleus sp. FWC-SCC1, a methanogenic archaeon isolated from deep marine cold seep.</title>
        <authorList>
            <person name="Chen Y.-W."/>
            <person name="Chen S.-C."/>
            <person name="Teng N.-H."/>
            <person name="Lai M.-C."/>
        </authorList>
    </citation>
    <scope>NUCLEOTIDE SEQUENCE</scope>
    <source>
        <strain evidence="2">FWC-SCC1</strain>
    </source>
</reference>
<dbReference type="PROSITE" id="PS51257">
    <property type="entry name" value="PROKAR_LIPOPROTEIN"/>
    <property type="match status" value="1"/>
</dbReference>
<dbReference type="RefSeq" id="WP_301665214.1">
    <property type="nucleotide sequence ID" value="NZ_VCYH01000012.1"/>
</dbReference>
<keyword evidence="1" id="KW-0812">Transmembrane</keyword>
<dbReference type="EMBL" id="VCYH01000012">
    <property type="protein sequence ID" value="MDN7026016.1"/>
    <property type="molecule type" value="Genomic_DNA"/>
</dbReference>
<accession>A0ABT8MDK7</accession>
<evidence type="ECO:0000313" key="2">
    <source>
        <dbReference type="EMBL" id="MDN7026016.1"/>
    </source>
</evidence>
<proteinExistence type="predicted"/>
<keyword evidence="3" id="KW-1185">Reference proteome</keyword>
<keyword evidence="1" id="KW-0472">Membrane</keyword>
<name>A0ABT8MDK7_9EURY</name>
<evidence type="ECO:0000256" key="1">
    <source>
        <dbReference type="SAM" id="Phobius"/>
    </source>
</evidence>
<sequence length="261" mass="28532">MAHSKSGSLKLLFLILVTLSCLVVGNAAATDVIVVEGMPNSLHPEGDVVDFTLKIGGLQPQVSKIEFETDLQPCNESPLWNITEPGFLKLPEGETIYNNQTLNFDILEDSSTPVIIHVVGKAPQITEVIQAHGLVITTRDPRKTGYTHYRVQSFDKDGFVVGKADTKVFNIEIPEEASYSDRLNAVPDQLLRDIIIDLHDKGLTFEANLLLDYSEAKPLGVSPLLVGIGLVIVAGVALLIGLRIGYARGYNASVRENEYKH</sequence>
<gene>
    <name evidence="2" type="ORF">FGU65_14175</name>
</gene>
<comment type="caution">
    <text evidence="2">The sequence shown here is derived from an EMBL/GenBank/DDBJ whole genome shotgun (WGS) entry which is preliminary data.</text>
</comment>